<dbReference type="SUPFAM" id="SSF52540">
    <property type="entry name" value="P-loop containing nucleoside triphosphate hydrolases"/>
    <property type="match status" value="1"/>
</dbReference>
<evidence type="ECO:0000256" key="11">
    <source>
        <dbReference type="SAM" id="Phobius"/>
    </source>
</evidence>
<reference evidence="13" key="1">
    <citation type="journal article" date="2011" name="Nat. Genet.">
        <title>The Arabidopsis lyrata genome sequence and the basis of rapid genome size change.</title>
        <authorList>
            <person name="Hu T.T."/>
            <person name="Pattyn P."/>
            <person name="Bakker E.G."/>
            <person name="Cao J."/>
            <person name="Cheng J.-F."/>
            <person name="Clark R.M."/>
            <person name="Fahlgren N."/>
            <person name="Fawcett J.A."/>
            <person name="Grimwood J."/>
            <person name="Gundlach H."/>
            <person name="Haberer G."/>
            <person name="Hollister J.D."/>
            <person name="Ossowski S."/>
            <person name="Ottilar R.P."/>
            <person name="Salamov A.A."/>
            <person name="Schneeberger K."/>
            <person name="Spannagl M."/>
            <person name="Wang X."/>
            <person name="Yang L."/>
            <person name="Nasrallah M.E."/>
            <person name="Bergelson J."/>
            <person name="Carrington J.C."/>
            <person name="Gaut B.S."/>
            <person name="Schmutz J."/>
            <person name="Mayer K.F.X."/>
            <person name="Van de Peer Y."/>
            <person name="Grigoriev I.V."/>
            <person name="Nordborg M."/>
            <person name="Weigel D."/>
            <person name="Guo Y.-L."/>
        </authorList>
    </citation>
    <scope>NUCLEOTIDE SEQUENCE [LARGE SCALE GENOMIC DNA]</scope>
    <source>
        <strain evidence="13">cv. MN47</strain>
    </source>
</reference>
<keyword evidence="6" id="KW-0256">Endoplasmic reticulum</keyword>
<organism evidence="13">
    <name type="scientific">Arabidopsis lyrata subsp. lyrata</name>
    <name type="common">Lyre-leaved rock-cress</name>
    <dbReference type="NCBI Taxonomy" id="81972"/>
    <lineage>
        <taxon>Eukaryota</taxon>
        <taxon>Viridiplantae</taxon>
        <taxon>Streptophyta</taxon>
        <taxon>Embryophyta</taxon>
        <taxon>Tracheophyta</taxon>
        <taxon>Spermatophyta</taxon>
        <taxon>Magnoliopsida</taxon>
        <taxon>eudicotyledons</taxon>
        <taxon>Gunneridae</taxon>
        <taxon>Pentapetalae</taxon>
        <taxon>rosids</taxon>
        <taxon>malvids</taxon>
        <taxon>Brassicales</taxon>
        <taxon>Brassicaceae</taxon>
        <taxon>Camelineae</taxon>
        <taxon>Arabidopsis</taxon>
    </lineage>
</organism>
<sequence>MEDLQILAKQWLHQGIEFLQSKETTNFFNATYVLFLAIIMLFLAEVAKLTVLFNRLRDEYSHRGVVTSMEPNESTSVLHTKITMVEKDRHFEWIGKTKPVHLLDVPGHSPKLEEYLPLATTLVFVADAMDFLPNCRAASEYLYDILTNAGVVTNKIPVLLCCNKTDKVTAYTKDFISKQMEKQIEKLRVSRSAISSANDFTLGIEGEVFSFSHCHNKVTVAETSGLTGETDQLQEFIREHARTKMCEHLKEHT</sequence>
<dbReference type="InterPro" id="IPR027417">
    <property type="entry name" value="P-loop_NTPase"/>
</dbReference>
<dbReference type="eggNOG" id="KOG0090">
    <property type="taxonomic scope" value="Eukaryota"/>
</dbReference>
<evidence type="ECO:0000256" key="6">
    <source>
        <dbReference type="ARBA" id="ARBA00022824"/>
    </source>
</evidence>
<dbReference type="GO" id="GO:0005789">
    <property type="term" value="C:endoplasmic reticulum membrane"/>
    <property type="evidence" value="ECO:0007669"/>
    <property type="project" value="UniProtKB-SubCell"/>
</dbReference>
<gene>
    <name evidence="12" type="ORF">ARALYDRAFT_661337</name>
</gene>
<name>D7M6Q2_ARALL</name>
<keyword evidence="4 11" id="KW-0812">Transmembrane</keyword>
<evidence type="ECO:0000313" key="12">
    <source>
        <dbReference type="EMBL" id="EFH49959.1"/>
    </source>
</evidence>
<evidence type="ECO:0000256" key="10">
    <source>
        <dbReference type="ARBA" id="ARBA00023170"/>
    </source>
</evidence>
<keyword evidence="10" id="KW-0675">Receptor</keyword>
<keyword evidence="7 11" id="KW-1133">Transmembrane helix</keyword>
<keyword evidence="13" id="KW-1185">Reference proteome</keyword>
<evidence type="ECO:0000256" key="3">
    <source>
        <dbReference type="ARBA" id="ARBA00020256"/>
    </source>
</evidence>
<keyword evidence="8" id="KW-0342">GTP-binding</keyword>
<dbReference type="Gene3D" id="3.40.50.300">
    <property type="entry name" value="P-loop containing nucleotide triphosphate hydrolases"/>
    <property type="match status" value="1"/>
</dbReference>
<evidence type="ECO:0000256" key="4">
    <source>
        <dbReference type="ARBA" id="ARBA00022692"/>
    </source>
</evidence>
<dbReference type="HOGENOM" id="CLU_046625_1_0_1"/>
<dbReference type="EMBL" id="GL348718">
    <property type="protein sequence ID" value="EFH49959.1"/>
    <property type="molecule type" value="Genomic_DNA"/>
</dbReference>
<evidence type="ECO:0000256" key="2">
    <source>
        <dbReference type="ARBA" id="ARBA00005619"/>
    </source>
</evidence>
<accession>D7M6Q2</accession>
<dbReference type="Pfam" id="PF09439">
    <property type="entry name" value="SRPRB"/>
    <property type="match status" value="1"/>
</dbReference>
<dbReference type="AlphaFoldDB" id="D7M6Q2"/>
<evidence type="ECO:0000256" key="8">
    <source>
        <dbReference type="ARBA" id="ARBA00023134"/>
    </source>
</evidence>
<keyword evidence="9 11" id="KW-0472">Membrane</keyword>
<dbReference type="Gramene" id="Al_scaffold_0006_1402">
    <property type="protein sequence ID" value="Al_scaffold_0006_1402"/>
    <property type="gene ID" value="Al_scaffold_0006_1402"/>
</dbReference>
<evidence type="ECO:0000256" key="5">
    <source>
        <dbReference type="ARBA" id="ARBA00022741"/>
    </source>
</evidence>
<evidence type="ECO:0000256" key="1">
    <source>
        <dbReference type="ARBA" id="ARBA00004389"/>
    </source>
</evidence>
<evidence type="ECO:0000256" key="7">
    <source>
        <dbReference type="ARBA" id="ARBA00022989"/>
    </source>
</evidence>
<keyword evidence="5" id="KW-0547">Nucleotide-binding</keyword>
<dbReference type="STRING" id="81972.D7M6Q2"/>
<evidence type="ECO:0000256" key="9">
    <source>
        <dbReference type="ARBA" id="ARBA00023136"/>
    </source>
</evidence>
<dbReference type="Proteomes" id="UP000008694">
    <property type="component" value="Unassembled WGS sequence"/>
</dbReference>
<comment type="subcellular location">
    <subcellularLocation>
        <location evidence="1">Endoplasmic reticulum membrane</location>
        <topology evidence="1">Single-pass membrane protein</topology>
    </subcellularLocation>
</comment>
<proteinExistence type="inferred from homology"/>
<dbReference type="GO" id="GO:0005525">
    <property type="term" value="F:GTP binding"/>
    <property type="evidence" value="ECO:0007669"/>
    <property type="project" value="UniProtKB-KW"/>
</dbReference>
<evidence type="ECO:0000313" key="13">
    <source>
        <dbReference type="Proteomes" id="UP000008694"/>
    </source>
</evidence>
<dbReference type="InterPro" id="IPR019009">
    <property type="entry name" value="SRP_receptor_beta_su"/>
</dbReference>
<feature type="transmembrane region" description="Helical" evidence="11">
    <location>
        <begin position="32"/>
        <end position="53"/>
    </location>
</feature>
<protein>
    <recommendedName>
        <fullName evidence="3">Signal recognition particle receptor subunit beta</fullName>
    </recommendedName>
</protein>
<comment type="similarity">
    <text evidence="2">Belongs to the SRP receptor beta subunit family.</text>
</comment>